<evidence type="ECO:0000256" key="1">
    <source>
        <dbReference type="SAM" id="MobiDB-lite"/>
    </source>
</evidence>
<proteinExistence type="predicted"/>
<accession>A0AAV2RRC5</accession>
<dbReference type="InterPro" id="IPR038765">
    <property type="entry name" value="Papain-like_cys_pep_sf"/>
</dbReference>
<dbReference type="EMBL" id="CAXKWB010029278">
    <property type="protein sequence ID" value="CAL4135336.1"/>
    <property type="molecule type" value="Genomic_DNA"/>
</dbReference>
<protein>
    <submittedName>
        <fullName evidence="2">Uncharacterized protein</fullName>
    </submittedName>
</protein>
<evidence type="ECO:0000313" key="2">
    <source>
        <dbReference type="EMBL" id="CAL4135336.1"/>
    </source>
</evidence>
<feature type="region of interest" description="Disordered" evidence="1">
    <location>
        <begin position="1"/>
        <end position="39"/>
    </location>
</feature>
<dbReference type="AlphaFoldDB" id="A0AAV2RRC5"/>
<gene>
    <name evidence="2" type="ORF">MNOR_LOCUS27586</name>
</gene>
<keyword evidence="3" id="KW-1185">Reference proteome</keyword>
<dbReference type="Proteomes" id="UP001497623">
    <property type="component" value="Unassembled WGS sequence"/>
</dbReference>
<reference evidence="2 3" key="1">
    <citation type="submission" date="2024-05" db="EMBL/GenBank/DDBJ databases">
        <authorList>
            <person name="Wallberg A."/>
        </authorList>
    </citation>
    <scope>NUCLEOTIDE SEQUENCE [LARGE SCALE GENOMIC DNA]</scope>
</reference>
<organism evidence="2 3">
    <name type="scientific">Meganyctiphanes norvegica</name>
    <name type="common">Northern krill</name>
    <name type="synonym">Thysanopoda norvegica</name>
    <dbReference type="NCBI Taxonomy" id="48144"/>
    <lineage>
        <taxon>Eukaryota</taxon>
        <taxon>Metazoa</taxon>
        <taxon>Ecdysozoa</taxon>
        <taxon>Arthropoda</taxon>
        <taxon>Crustacea</taxon>
        <taxon>Multicrustacea</taxon>
        <taxon>Malacostraca</taxon>
        <taxon>Eumalacostraca</taxon>
        <taxon>Eucarida</taxon>
        <taxon>Euphausiacea</taxon>
        <taxon>Euphausiidae</taxon>
        <taxon>Meganyctiphanes</taxon>
    </lineage>
</organism>
<sequence>MHHITVPGKSMLRENFPCDLPDSARSNTSRKPDFSGQRSFREDGEVVFGSHHQGEDMFGEFSRGSQCTCMALMMLISASEDFQFNRYFVDRVMKRGDILYTTVVIDLKTEGRFVDKLLSLDELPTSVSVDVKYQITKHVISTGFAVTEPTCTYSNSLQQALESALELSRFVLIMVGGICSSVYKHKSNRLIFFDSHSHGLDGMSSHGGKAIMVSYESLNDLVIYLYAFYSSKDMKLTSQFEALPISIKAID</sequence>
<dbReference type="SUPFAM" id="SSF54001">
    <property type="entry name" value="Cysteine proteinases"/>
    <property type="match status" value="1"/>
</dbReference>
<evidence type="ECO:0000313" key="3">
    <source>
        <dbReference type="Proteomes" id="UP001497623"/>
    </source>
</evidence>
<name>A0AAV2RRC5_MEGNR</name>
<comment type="caution">
    <text evidence="2">The sequence shown here is derived from an EMBL/GenBank/DDBJ whole genome shotgun (WGS) entry which is preliminary data.</text>
</comment>
<dbReference type="Gene3D" id="3.90.70.120">
    <property type="match status" value="1"/>
</dbReference>